<sequence>MFLPTHKTPKGLTSAMPLLDSFVSFAVATTTVILETVVQNAFYFRDLVAYYFGGGKKSDEIKLDGGVRLRSYDLLALHYTLWLVGSPSYKHLQRMFDWNLTHKHADIGVATGYWARHSSRLGYLLETQAPKGGQVEYHLFDQNEAFLDYAEYAISKVWPPVHYPLSLESSLVSYLDPETVKEGDQGHYTSCQAMLLLHRVAYPVQKEGNLGAIKAQQLFKLAASLLAPGARFYGVTVLPPEAVAQPTGCCARLRFLRGKAAQDHLRRRGVLHNEHDTVDNVVNGLIAAGFSETSIKIKVVNFVMAWEATLA</sequence>
<organism evidence="1 2">
    <name type="scientific">Jaminaea rosea</name>
    <dbReference type="NCBI Taxonomy" id="1569628"/>
    <lineage>
        <taxon>Eukaryota</taxon>
        <taxon>Fungi</taxon>
        <taxon>Dikarya</taxon>
        <taxon>Basidiomycota</taxon>
        <taxon>Ustilaginomycotina</taxon>
        <taxon>Exobasidiomycetes</taxon>
        <taxon>Microstromatales</taxon>
        <taxon>Microstromatales incertae sedis</taxon>
        <taxon>Jaminaea</taxon>
    </lineage>
</organism>
<dbReference type="GeneID" id="37025338"/>
<proteinExistence type="predicted"/>
<evidence type="ECO:0000313" key="1">
    <source>
        <dbReference type="EMBL" id="PWN28453.1"/>
    </source>
</evidence>
<keyword evidence="2" id="KW-1185">Reference proteome</keyword>
<gene>
    <name evidence="1" type="ORF">BDZ90DRAFT_148640</name>
</gene>
<accession>A0A316UX10</accession>
<dbReference type="STRING" id="1569628.A0A316UX10"/>
<dbReference type="InterPro" id="IPR029063">
    <property type="entry name" value="SAM-dependent_MTases_sf"/>
</dbReference>
<evidence type="ECO:0000313" key="2">
    <source>
        <dbReference type="Proteomes" id="UP000245884"/>
    </source>
</evidence>
<dbReference type="RefSeq" id="XP_025363065.1">
    <property type="nucleotide sequence ID" value="XM_025503515.1"/>
</dbReference>
<dbReference type="Proteomes" id="UP000245884">
    <property type="component" value="Unassembled WGS sequence"/>
</dbReference>
<name>A0A316UX10_9BASI</name>
<protein>
    <submittedName>
        <fullName evidence="1">Uncharacterized protein</fullName>
    </submittedName>
</protein>
<dbReference type="SUPFAM" id="SSF53335">
    <property type="entry name" value="S-adenosyl-L-methionine-dependent methyltransferases"/>
    <property type="match status" value="1"/>
</dbReference>
<dbReference type="AlphaFoldDB" id="A0A316UX10"/>
<dbReference type="EMBL" id="KZ819665">
    <property type="protein sequence ID" value="PWN28453.1"/>
    <property type="molecule type" value="Genomic_DNA"/>
</dbReference>
<reference evidence="1 2" key="1">
    <citation type="journal article" date="2018" name="Mol. Biol. Evol.">
        <title>Broad Genomic Sampling Reveals a Smut Pathogenic Ancestry of the Fungal Clade Ustilaginomycotina.</title>
        <authorList>
            <person name="Kijpornyongpan T."/>
            <person name="Mondo S.J."/>
            <person name="Barry K."/>
            <person name="Sandor L."/>
            <person name="Lee J."/>
            <person name="Lipzen A."/>
            <person name="Pangilinan J."/>
            <person name="LaButti K."/>
            <person name="Hainaut M."/>
            <person name="Henrissat B."/>
            <person name="Grigoriev I.V."/>
            <person name="Spatafora J.W."/>
            <person name="Aime M.C."/>
        </authorList>
    </citation>
    <scope>NUCLEOTIDE SEQUENCE [LARGE SCALE GENOMIC DNA]</scope>
    <source>
        <strain evidence="1 2">MCA 5214</strain>
    </source>
</reference>